<dbReference type="Proteomes" id="UP000054357">
    <property type="component" value="Unassembled WGS sequence"/>
</dbReference>
<dbReference type="HOGENOM" id="CLU_2950024_0_0_11"/>
<feature type="region of interest" description="Disordered" evidence="1">
    <location>
        <begin position="1"/>
        <end position="59"/>
    </location>
</feature>
<protein>
    <submittedName>
        <fullName evidence="2">Uncharacterized protein</fullName>
    </submittedName>
</protein>
<feature type="compositionally biased region" description="Basic and acidic residues" evidence="1">
    <location>
        <begin position="17"/>
        <end position="34"/>
    </location>
</feature>
<evidence type="ECO:0000313" key="2">
    <source>
        <dbReference type="EMBL" id="ETA66523.1"/>
    </source>
</evidence>
<comment type="caution">
    <text evidence="2">The sequence shown here is derived from an EMBL/GenBank/DDBJ whole genome shotgun (WGS) entry which is preliminary data.</text>
</comment>
<organism evidence="2 3">
    <name type="scientific">Haloechinothrix halophila YIM 93223</name>
    <dbReference type="NCBI Taxonomy" id="592678"/>
    <lineage>
        <taxon>Bacteria</taxon>
        <taxon>Bacillati</taxon>
        <taxon>Actinomycetota</taxon>
        <taxon>Actinomycetes</taxon>
        <taxon>Pseudonocardiales</taxon>
        <taxon>Pseudonocardiaceae</taxon>
        <taxon>Haloechinothrix</taxon>
    </lineage>
</organism>
<name>W9DNI3_9PSEU</name>
<reference evidence="2 3" key="1">
    <citation type="submission" date="2013-08" db="EMBL/GenBank/DDBJ databases">
        <authorList>
            <consortium name="DOE Joint Genome Institute"/>
            <person name="Klenk H.-P."/>
            <person name="Huntemann M."/>
            <person name="Han J."/>
            <person name="Chen A."/>
            <person name="Kyrpides N."/>
            <person name="Mavromatis K."/>
            <person name="Markowitz V."/>
            <person name="Palaniappan K."/>
            <person name="Ivanova N."/>
            <person name="Schaumberg A."/>
            <person name="Pati A."/>
            <person name="Liolios K."/>
            <person name="Nordberg H.P."/>
            <person name="Cantor M.N."/>
            <person name="Hua S.X."/>
            <person name="Woyke T."/>
        </authorList>
    </citation>
    <scope>NUCLEOTIDE SEQUENCE [LARGE SCALE GENOMIC DNA]</scope>
    <source>
        <strain evidence="2 3">YIM 93223</strain>
    </source>
</reference>
<proteinExistence type="predicted"/>
<dbReference type="EMBL" id="AZAK01000001">
    <property type="protein sequence ID" value="ETA66523.1"/>
    <property type="molecule type" value="Genomic_DNA"/>
</dbReference>
<accession>W9DNI3</accession>
<sequence length="59" mass="6726">MTLERVNLRHTWQPGRNYHDPEVVKKQQRIDSRQRAQHTRTAPVSGDHRTPLLGGGDAG</sequence>
<gene>
    <name evidence="2" type="ORF">AmyhaDRAFT_0282</name>
</gene>
<evidence type="ECO:0000256" key="1">
    <source>
        <dbReference type="SAM" id="MobiDB-lite"/>
    </source>
</evidence>
<evidence type="ECO:0000313" key="3">
    <source>
        <dbReference type="Proteomes" id="UP000054357"/>
    </source>
</evidence>
<dbReference type="AlphaFoldDB" id="W9DNI3"/>
<keyword evidence="3" id="KW-1185">Reference proteome</keyword>